<dbReference type="PANTHER" id="PTHR34798:SF2">
    <property type="entry name" value="PROTEIN TIME FOR COFFEE"/>
    <property type="match status" value="1"/>
</dbReference>
<keyword evidence="3" id="KW-1185">Reference proteome</keyword>
<feature type="compositionally biased region" description="Polar residues" evidence="1">
    <location>
        <begin position="1286"/>
        <end position="1330"/>
    </location>
</feature>
<name>A0AAN7L276_9MYRT</name>
<feature type="region of interest" description="Disordered" evidence="1">
    <location>
        <begin position="1"/>
        <end position="134"/>
    </location>
</feature>
<feature type="region of interest" description="Disordered" evidence="1">
    <location>
        <begin position="1271"/>
        <end position="1332"/>
    </location>
</feature>
<feature type="compositionally biased region" description="Low complexity" evidence="1">
    <location>
        <begin position="1119"/>
        <end position="1128"/>
    </location>
</feature>
<accession>A0AAN7L276</accession>
<feature type="compositionally biased region" description="Low complexity" evidence="1">
    <location>
        <begin position="193"/>
        <end position="214"/>
    </location>
</feature>
<dbReference type="EMBL" id="JAXIOK010000004">
    <property type="protein sequence ID" value="KAK4773197.1"/>
    <property type="molecule type" value="Genomic_DNA"/>
</dbReference>
<feature type="compositionally biased region" description="Polar residues" evidence="1">
    <location>
        <begin position="890"/>
        <end position="907"/>
    </location>
</feature>
<gene>
    <name evidence="2" type="ORF">SAY87_028216</name>
</gene>
<evidence type="ECO:0000256" key="1">
    <source>
        <dbReference type="SAM" id="MobiDB-lite"/>
    </source>
</evidence>
<reference evidence="2 3" key="1">
    <citation type="journal article" date="2023" name="Hortic Res">
        <title>Pangenome of water caltrop reveals structural variations and asymmetric subgenome divergence after allopolyploidization.</title>
        <authorList>
            <person name="Zhang X."/>
            <person name="Chen Y."/>
            <person name="Wang L."/>
            <person name="Yuan Y."/>
            <person name="Fang M."/>
            <person name="Shi L."/>
            <person name="Lu R."/>
            <person name="Comes H.P."/>
            <person name="Ma Y."/>
            <person name="Chen Y."/>
            <person name="Huang G."/>
            <person name="Zhou Y."/>
            <person name="Zheng Z."/>
            <person name="Qiu Y."/>
        </authorList>
    </citation>
    <scope>NUCLEOTIDE SEQUENCE [LARGE SCALE GENOMIC DNA]</scope>
    <source>
        <tissue evidence="2">Roots</tissue>
    </source>
</reference>
<feature type="compositionally biased region" description="Low complexity" evidence="1">
    <location>
        <begin position="110"/>
        <end position="122"/>
    </location>
</feature>
<feature type="region of interest" description="Disordered" evidence="1">
    <location>
        <begin position="1048"/>
        <end position="1071"/>
    </location>
</feature>
<feature type="compositionally biased region" description="Polar residues" evidence="1">
    <location>
        <begin position="1411"/>
        <end position="1429"/>
    </location>
</feature>
<dbReference type="Proteomes" id="UP001345219">
    <property type="component" value="Chromosome 22"/>
</dbReference>
<feature type="compositionally biased region" description="Low complexity" evidence="1">
    <location>
        <begin position="1388"/>
        <end position="1400"/>
    </location>
</feature>
<feature type="compositionally biased region" description="Basic and acidic residues" evidence="1">
    <location>
        <begin position="258"/>
        <end position="267"/>
    </location>
</feature>
<feature type="region of interest" description="Disordered" evidence="1">
    <location>
        <begin position="193"/>
        <end position="242"/>
    </location>
</feature>
<evidence type="ECO:0008006" key="4">
    <source>
        <dbReference type="Google" id="ProtNLM"/>
    </source>
</evidence>
<feature type="compositionally biased region" description="Basic and acidic residues" evidence="1">
    <location>
        <begin position="382"/>
        <end position="400"/>
    </location>
</feature>
<organism evidence="2 3">
    <name type="scientific">Trapa incisa</name>
    <dbReference type="NCBI Taxonomy" id="236973"/>
    <lineage>
        <taxon>Eukaryota</taxon>
        <taxon>Viridiplantae</taxon>
        <taxon>Streptophyta</taxon>
        <taxon>Embryophyta</taxon>
        <taxon>Tracheophyta</taxon>
        <taxon>Spermatophyta</taxon>
        <taxon>Magnoliopsida</taxon>
        <taxon>eudicotyledons</taxon>
        <taxon>Gunneridae</taxon>
        <taxon>Pentapetalae</taxon>
        <taxon>rosids</taxon>
        <taxon>malvids</taxon>
        <taxon>Myrtales</taxon>
        <taxon>Lythraceae</taxon>
        <taxon>Trapa</taxon>
    </lineage>
</organism>
<feature type="compositionally biased region" description="Polar residues" evidence="1">
    <location>
        <begin position="306"/>
        <end position="319"/>
    </location>
</feature>
<comment type="caution">
    <text evidence="2">The sequence shown here is derived from an EMBL/GenBank/DDBJ whole genome shotgun (WGS) entry which is preliminary data.</text>
</comment>
<feature type="region of interest" description="Disordered" evidence="1">
    <location>
        <begin position="476"/>
        <end position="496"/>
    </location>
</feature>
<dbReference type="InterPro" id="IPR039317">
    <property type="entry name" value="TIC"/>
</dbReference>
<feature type="region of interest" description="Disordered" evidence="1">
    <location>
        <begin position="1202"/>
        <end position="1243"/>
    </location>
</feature>
<feature type="compositionally biased region" description="Basic and acidic residues" evidence="1">
    <location>
        <begin position="479"/>
        <end position="493"/>
    </location>
</feature>
<proteinExistence type="predicted"/>
<feature type="region of interest" description="Disordered" evidence="1">
    <location>
        <begin position="1107"/>
        <end position="1132"/>
    </location>
</feature>
<feature type="region of interest" description="Disordered" evidence="1">
    <location>
        <begin position="1388"/>
        <end position="1429"/>
    </location>
</feature>
<feature type="compositionally biased region" description="Basic and acidic residues" evidence="1">
    <location>
        <begin position="41"/>
        <end position="64"/>
    </location>
</feature>
<feature type="region of interest" description="Disordered" evidence="1">
    <location>
        <begin position="258"/>
        <end position="415"/>
    </location>
</feature>
<sequence>MDRSREVRRTTAMAFSNGLSRRRHRTSLRDSPEEDGSMELQDDRLRDRSGSGKKERDRDRDRDSLSQSKRRSNREDDDDETSDESLNHDDVEEGDGGGNDHLRVLPPPSISATSLSSSLLNHSSRRRLPLASTTTASKMFKPVVPWNAADEMIGVPVPRKARSASTKRSHEWLSGHIATGSAAEQIFPQASASPVTTMTTSPVRPVSPSSSNASARKKMKGNGSKPRLPKTSSRSSSSDQDEIEIEIAEVLYGMLRQPRDPSSKHEALQPSSSLAQNSSSSVTPPISAIAPKRRKPRPMKYDEENQLTQPVRGSLSSTLGKIEVGQAAKVEAGSPDLDNLRGSAASACENGGTPHDSAAKQMSEPELGKSESTAVMPDSEACEGRESGNQEPGAAKDERQSSPMKESFRLPSGDARVNSMIMSKANEIESSHVQKFQIDLMALPSRSSPEVDEERDFEAEDLETGVPEAEDLETGVPDTRTELKPPIKEDGKTMKVGCGDQGTNASPGDVKATFEFHEQGLYKENNGLQLDMEKLTDNGTSGGTTNSKHNQAIHKQHQILSEKTVQPSNSLTFPTPVAGWPGGLPPMGYMTPLQGVVTIDGSAMAPAAIQSRPKKCATHCYIARNIHFHQQFMRMNLFWPAAAGSASLYGAKPATINAVPPPELSARSGTVVPEKAPNLALFPGTENNTTSATNSLDPFQRKQQIGLQHTLPPGTPSNIMQGPAFIFPLSQQHAAAAASVLPVPGTAKAQKPAAVSASTNAICTTSTATAAASAMSFNYTNMPGGETQYMAILQNNGFPFPVPSHVGAAPTYCSTHAQAMPFFNGSFYSSQMFHSSQLQQQAPIPTAHAVQSVHQNSFLSSGSTSSQKHLQIQQHKKQPQSNLGNGGSLQGVSASSEVQHSQQQKYHSASHHSRLHDLEANTEDSLLSADTRVPNLNFYGQNFVHPIHQPNFTLLSPAQMNVGAKTASGIVSIDKKQQKPQLLGPKATGFDSLPSSSHALAMSFGSLNSSASASSLDLSSIAPNHTILQSFPEGTRHNYQIFAAAAGAQSTQQKKNYGPSDEGKNGSNDATFEERKTKGSINMGQSITFSTQDLTAAEATVSLPGSNVVDRTARTSNPGSASGSSSGSVMPAVVNTLNSPQQSQHQQQIMQLPKQHQFAAAAAAATRNKNTVTGNVSISMEQRLQPFSSTTAAAVVAAGKSSNVPSPFHQNIGNPSQSPQWKNSPRSTPRVSQDPSSLNSTLSSLKGQTQISFAAADSKGPNHHQIVGQQLPCSSQAPSPPMMVGSPTTSSMSKSAGGSPRTTTTATSMGNKANQASILSTPLVKSSSPSVGGLKSPTVSGAVSSILGTPPVINSSGGTTKHQHLQQLAKQQQHAQLFFTHPYVQVQSPHSTSSSASVPSGYYGGKKNTEPKTFQQQPQSMSATSPVSLVNSSTCDPVKAVAASNLNGGGLTSLGILSAAQFSTVAQTSVAPHQIVPVGFPYIHVTQNALPIKAAEQKQPAREESR</sequence>
<evidence type="ECO:0000313" key="3">
    <source>
        <dbReference type="Proteomes" id="UP001345219"/>
    </source>
</evidence>
<dbReference type="PANTHER" id="PTHR34798">
    <property type="entry name" value="PROTEIN TIME FOR COFFEE"/>
    <property type="match status" value="1"/>
</dbReference>
<protein>
    <recommendedName>
        <fullName evidence="4">Protein TIME FOR COFFEE</fullName>
    </recommendedName>
</protein>
<feature type="region of interest" description="Disordered" evidence="1">
    <location>
        <begin position="844"/>
        <end position="913"/>
    </location>
</feature>
<dbReference type="GO" id="GO:0005634">
    <property type="term" value="C:nucleus"/>
    <property type="evidence" value="ECO:0007669"/>
    <property type="project" value="TreeGrafter"/>
</dbReference>
<feature type="compositionally biased region" description="Polar residues" evidence="1">
    <location>
        <begin position="852"/>
        <end position="864"/>
    </location>
</feature>
<feature type="compositionally biased region" description="Low complexity" evidence="1">
    <location>
        <begin position="268"/>
        <end position="281"/>
    </location>
</feature>
<dbReference type="GO" id="GO:0042752">
    <property type="term" value="P:regulation of circadian rhythm"/>
    <property type="evidence" value="ECO:0007669"/>
    <property type="project" value="InterPro"/>
</dbReference>
<evidence type="ECO:0000313" key="2">
    <source>
        <dbReference type="EMBL" id="KAK4773197.1"/>
    </source>
</evidence>